<dbReference type="Pfam" id="PF03466">
    <property type="entry name" value="LysR_substrate"/>
    <property type="match status" value="1"/>
</dbReference>
<dbReference type="PROSITE" id="PS50931">
    <property type="entry name" value="HTH_LYSR"/>
    <property type="match status" value="1"/>
</dbReference>
<protein>
    <submittedName>
        <fullName evidence="6">LysR family transcriptional regulator</fullName>
    </submittedName>
</protein>
<dbReference type="InterPro" id="IPR036390">
    <property type="entry name" value="WH_DNA-bd_sf"/>
</dbReference>
<evidence type="ECO:0000313" key="7">
    <source>
        <dbReference type="Proteomes" id="UP000053748"/>
    </source>
</evidence>
<dbReference type="InterPro" id="IPR000847">
    <property type="entry name" value="LysR_HTH_N"/>
</dbReference>
<reference evidence="6" key="1">
    <citation type="submission" date="2017-12" db="EMBL/GenBank/DDBJ databases">
        <title>FDA dAtabase for Regulatory Grade micrObial Sequences (FDA-ARGOS): Supporting development and validation of Infectious Disease Dx tests.</title>
        <authorList>
            <person name="Hoffmann M."/>
            <person name="Allard M."/>
            <person name="Evans P."/>
            <person name="Brown E."/>
            <person name="Tallon L.J."/>
            <person name="Sadzewicz L."/>
            <person name="Sengamalay N."/>
            <person name="Ott S."/>
            <person name="Godinez A."/>
            <person name="Nagaraj S."/>
            <person name="Vavikolanu K."/>
            <person name="Aluvathingal J."/>
            <person name="Nadendla S."/>
            <person name="Hobson J."/>
            <person name="Sichtig H."/>
        </authorList>
    </citation>
    <scope>NUCLEOTIDE SEQUENCE [LARGE SCALE GENOMIC DNA]</scope>
    <source>
        <strain evidence="6">FDAARGOS_113</strain>
    </source>
</reference>
<dbReference type="PRINTS" id="PR00039">
    <property type="entry name" value="HTHLYSR"/>
</dbReference>
<evidence type="ECO:0000256" key="1">
    <source>
        <dbReference type="ARBA" id="ARBA00009437"/>
    </source>
</evidence>
<dbReference type="OrthoDB" id="6395715at2"/>
<dbReference type="Gene3D" id="1.10.10.10">
    <property type="entry name" value="Winged helix-like DNA-binding domain superfamily/Winged helix DNA-binding domain"/>
    <property type="match status" value="1"/>
</dbReference>
<dbReference type="Pfam" id="PF00126">
    <property type="entry name" value="HTH_1"/>
    <property type="match status" value="1"/>
</dbReference>
<name>A0A2J9VIE6_VIBMI</name>
<keyword evidence="2" id="KW-0805">Transcription regulation</keyword>
<evidence type="ECO:0000313" key="6">
    <source>
        <dbReference type="EMBL" id="PNM63556.1"/>
    </source>
</evidence>
<evidence type="ECO:0000256" key="4">
    <source>
        <dbReference type="ARBA" id="ARBA00023163"/>
    </source>
</evidence>
<feature type="domain" description="HTH lysR-type" evidence="5">
    <location>
        <begin position="4"/>
        <end position="61"/>
    </location>
</feature>
<keyword evidence="4" id="KW-0804">Transcription</keyword>
<dbReference type="InterPro" id="IPR036388">
    <property type="entry name" value="WH-like_DNA-bd_sf"/>
</dbReference>
<organism evidence="6 7">
    <name type="scientific">Vibrio mimicus</name>
    <dbReference type="NCBI Taxonomy" id="674"/>
    <lineage>
        <taxon>Bacteria</taxon>
        <taxon>Pseudomonadati</taxon>
        <taxon>Pseudomonadota</taxon>
        <taxon>Gammaproteobacteria</taxon>
        <taxon>Vibrionales</taxon>
        <taxon>Vibrionaceae</taxon>
        <taxon>Vibrio</taxon>
    </lineage>
</organism>
<dbReference type="InterPro" id="IPR005119">
    <property type="entry name" value="LysR_subst-bd"/>
</dbReference>
<evidence type="ECO:0000256" key="2">
    <source>
        <dbReference type="ARBA" id="ARBA00023015"/>
    </source>
</evidence>
<accession>A0A2J9VIE6</accession>
<keyword evidence="7" id="KW-1185">Reference proteome</keyword>
<dbReference type="SUPFAM" id="SSF53850">
    <property type="entry name" value="Periplasmic binding protein-like II"/>
    <property type="match status" value="1"/>
</dbReference>
<keyword evidence="3" id="KW-0238">DNA-binding</keyword>
<dbReference type="GO" id="GO:0003700">
    <property type="term" value="F:DNA-binding transcription factor activity"/>
    <property type="evidence" value="ECO:0007669"/>
    <property type="project" value="InterPro"/>
</dbReference>
<dbReference type="GO" id="GO:0003677">
    <property type="term" value="F:DNA binding"/>
    <property type="evidence" value="ECO:0007669"/>
    <property type="project" value="UniProtKB-KW"/>
</dbReference>
<gene>
    <name evidence="6" type="ORF">AL544_000825</name>
</gene>
<evidence type="ECO:0000256" key="3">
    <source>
        <dbReference type="ARBA" id="ARBA00023125"/>
    </source>
</evidence>
<comment type="caution">
    <text evidence="6">The sequence shown here is derived from an EMBL/GenBank/DDBJ whole genome shotgun (WGS) entry which is preliminary data.</text>
</comment>
<dbReference type="Gene3D" id="3.40.190.10">
    <property type="entry name" value="Periplasmic binding protein-like II"/>
    <property type="match status" value="2"/>
</dbReference>
<dbReference type="Proteomes" id="UP000053748">
    <property type="component" value="Unassembled WGS sequence"/>
</dbReference>
<dbReference type="InterPro" id="IPR050389">
    <property type="entry name" value="LysR-type_TF"/>
</dbReference>
<comment type="similarity">
    <text evidence="1">Belongs to the LysR transcriptional regulatory family.</text>
</comment>
<dbReference type="PANTHER" id="PTHR30118:SF15">
    <property type="entry name" value="TRANSCRIPTIONAL REGULATORY PROTEIN"/>
    <property type="match status" value="1"/>
</dbReference>
<dbReference type="SUPFAM" id="SSF46785">
    <property type="entry name" value="Winged helix' DNA-binding domain"/>
    <property type="match status" value="1"/>
</dbReference>
<evidence type="ECO:0000259" key="5">
    <source>
        <dbReference type="PROSITE" id="PS50931"/>
    </source>
</evidence>
<dbReference type="AlphaFoldDB" id="A0A2J9VIE6"/>
<proteinExistence type="inferred from homology"/>
<dbReference type="EMBL" id="LOSJ02000001">
    <property type="protein sequence ID" value="PNM63556.1"/>
    <property type="molecule type" value="Genomic_DNA"/>
</dbReference>
<dbReference type="STRING" id="674.VM_19675"/>
<dbReference type="PANTHER" id="PTHR30118">
    <property type="entry name" value="HTH-TYPE TRANSCRIPTIONAL REGULATOR LEUO-RELATED"/>
    <property type="match status" value="1"/>
</dbReference>
<dbReference type="RefSeq" id="WP_001263009.1">
    <property type="nucleotide sequence ID" value="NZ_CAWMSS010000002.1"/>
</dbReference>
<sequence>MANFDYNLLKVLTALLETQSTTLTAERLSTSQPAVSRSLRKLRELLGDDLLVRSGGQMALTPKAESLKIPLNDLIHAIEQLVEQSTEFDPQTLQIDLRIAMNSSIGQWFAAALSQALAEKAPLVNLTIEDWTENTPNKIENGEILFGINYFPMDLPKHFVQRKGGRDHFGIACRADHPHAGQLLTLSDVQKYPFAVHIIKDWNEKEQHISKLLRPFDIQPRIQLRTTHINVILDAIKQRDLLFPCSQYLIRQLDASYTSLEADEAFPKLEGYFCYIYGVKWRNTPLIQWLESTICELMQSLGIHSN</sequence>